<reference evidence="1 2" key="1">
    <citation type="submission" date="2014-09" db="EMBL/GenBank/DDBJ databases">
        <title>Butyrate-producing bacteria isolated from human gut.</title>
        <authorList>
            <person name="Zhang Q."/>
            <person name="Zhao L."/>
        </authorList>
    </citation>
    <scope>NUCLEOTIDE SEQUENCE [LARGE SCALE GENOMIC DNA]</scope>
    <source>
        <strain evidence="1 2">R22</strain>
    </source>
</reference>
<sequence length="78" mass="8740">MNVKRLTAAYKNDAGKIVRGNAALVHNISANGGIKNVVDNAELMGFLKFAGLNILMYYCLKFEEFLDKPSKYQQIIDE</sequence>
<dbReference type="EMBL" id="JRFS01000002">
    <property type="protein sequence ID" value="PWE84887.1"/>
    <property type="molecule type" value="Genomic_DNA"/>
</dbReference>
<dbReference type="AlphaFoldDB" id="A0A2U2EK96"/>
<evidence type="ECO:0000313" key="1">
    <source>
        <dbReference type="EMBL" id="PWE84887.1"/>
    </source>
</evidence>
<dbReference type="RefSeq" id="WP_109257150.1">
    <property type="nucleotide sequence ID" value="NZ_JRFS01000002.1"/>
</dbReference>
<gene>
    <name evidence="1" type="ORF">LD38_02075</name>
</gene>
<proteinExistence type="predicted"/>
<evidence type="ECO:0000313" key="2">
    <source>
        <dbReference type="Proteomes" id="UP000245905"/>
    </source>
</evidence>
<dbReference type="Proteomes" id="UP000245905">
    <property type="component" value="Unassembled WGS sequence"/>
</dbReference>
<accession>A0A2U2EK96</accession>
<organism evidence="1 2">
    <name type="scientific">Agathobacter rectalis</name>
    <dbReference type="NCBI Taxonomy" id="39491"/>
    <lineage>
        <taxon>Bacteria</taxon>
        <taxon>Bacillati</taxon>
        <taxon>Bacillota</taxon>
        <taxon>Clostridia</taxon>
        <taxon>Lachnospirales</taxon>
        <taxon>Lachnospiraceae</taxon>
        <taxon>Agathobacter</taxon>
    </lineage>
</organism>
<name>A0A2U2EK96_9FIRM</name>
<comment type="caution">
    <text evidence="1">The sequence shown here is derived from an EMBL/GenBank/DDBJ whole genome shotgun (WGS) entry which is preliminary data.</text>
</comment>
<protein>
    <submittedName>
        <fullName evidence="1">Uncharacterized protein</fullName>
    </submittedName>
</protein>